<feature type="compositionally biased region" description="Basic and acidic residues" evidence="6">
    <location>
        <begin position="103"/>
        <end position="114"/>
    </location>
</feature>
<keyword evidence="5" id="KW-0539">Nucleus</keyword>
<feature type="region of interest" description="Disordered" evidence="6">
    <location>
        <begin position="662"/>
        <end position="682"/>
    </location>
</feature>
<feature type="region of interest" description="Disordered" evidence="6">
    <location>
        <begin position="29"/>
        <end position="54"/>
    </location>
</feature>
<sequence>SAGLKKYPEGSGVVQTAAANHLVEPSVSKKGAIPIPCGKDEMSAGHVEPSESHLGKEVRELAARPVQMSVEKVDTGLEGTVMSVMESADRKPSEEMLPLPSNMEREEAAQDRPEPMLVESAVGSASEKGIKEEELPAPATQPTEEVAHVGGSEDAPTDHAVKSAVGDSMGVLSKVLPPDPGAAPVDMVLSGVAQPSNQLDAPEKNPLSDAVKTKCETEKETGSAVENKLNVAGEMKPEELALRRALEENPEKLLVKMGAATEKKLERSVAKVEAAVENAASAVSESNEGASTKAHPNKGTESASADETLRAVALNPSLPVKESPSVGKTMLKAVVSLLDISRVPAWRNEPALCRIGEQKPLSKPETRDQTMMEKKLASKEEASLQPGSSPPSPGDGSCQGQVSRSGGSDGKGGNGRNSSPQEKDWRMETRASSKQAQEGESRAPNAKKDTSSTKVRRAGRPVPCARSVTNSRLLSEEEELFPFNLDEFVTVDEVVEEVESPVKMRRNPPRGKRKEGTKANSEPSSKRRKGKSSVTHAAESEPSFLTLDEIGDDEEATAQLMGVAGLEALSDPQGLVVVDEVMEEEEAPSELVKDPQSLLPSDSQCKQEDLGSHKDIPRLGFEEQNLKAEPLVTVDEIGEVEELPLNEPADLNIKNGLKCKEDQDKAAAEDPGDSASSLVPDDPSALVTVDEIQEDNEDNPLVTLDEVNEDEDDFLADFSGLKEDLNFVTVDEVGEEDEEEENSCPEKTVTQNEDDKDIVALAGPEETEILGDLSPGEEMAEAPKAEGKNYLLGTSGGLPLQHQRETNPNNVGDTQVCVELLLLSSKSKIGFFFFQMCLCGPPGDQPGSADKEPESQQKKAAPSGVSKPQTTPKDLDYLIPKAGFFCQICSLFYADETSVKNHCKTPLHQQNM</sequence>
<feature type="region of interest" description="Disordered" evidence="6">
    <location>
        <begin position="277"/>
        <end position="310"/>
    </location>
</feature>
<feature type="region of interest" description="Disordered" evidence="6">
    <location>
        <begin position="348"/>
        <end position="477"/>
    </location>
</feature>
<dbReference type="GO" id="GO:0003676">
    <property type="term" value="F:nucleic acid binding"/>
    <property type="evidence" value="ECO:0007669"/>
    <property type="project" value="InterPro"/>
</dbReference>
<evidence type="ECO:0000256" key="5">
    <source>
        <dbReference type="ARBA" id="ARBA00023242"/>
    </source>
</evidence>
<organism evidence="8 9">
    <name type="scientific">Rhinopomastus cyanomelas</name>
    <name type="common">Common scimitarbill</name>
    <dbReference type="NCBI Taxonomy" id="113115"/>
    <lineage>
        <taxon>Eukaryota</taxon>
        <taxon>Metazoa</taxon>
        <taxon>Chordata</taxon>
        <taxon>Craniata</taxon>
        <taxon>Vertebrata</taxon>
        <taxon>Euteleostomi</taxon>
        <taxon>Archelosauria</taxon>
        <taxon>Archosauria</taxon>
        <taxon>Dinosauria</taxon>
        <taxon>Saurischia</taxon>
        <taxon>Theropoda</taxon>
        <taxon>Coelurosauria</taxon>
        <taxon>Aves</taxon>
        <taxon>Neognathae</taxon>
        <taxon>Neoaves</taxon>
        <taxon>Telluraves</taxon>
        <taxon>Coraciimorphae</taxon>
        <taxon>Bucerotiformes</taxon>
        <taxon>Rhinopomastidae</taxon>
        <taxon>Rhinopomastus</taxon>
    </lineage>
</organism>
<evidence type="ECO:0000256" key="1">
    <source>
        <dbReference type="ARBA" id="ARBA00004123"/>
    </source>
</evidence>
<name>A0A7L1MW29_RHICY</name>
<feature type="compositionally biased region" description="Basic residues" evidence="6">
    <location>
        <begin position="503"/>
        <end position="515"/>
    </location>
</feature>
<feature type="compositionally biased region" description="Basic and acidic residues" evidence="6">
    <location>
        <begin position="38"/>
        <end position="54"/>
    </location>
</feature>
<evidence type="ECO:0000313" key="8">
    <source>
        <dbReference type="EMBL" id="NXN91764.1"/>
    </source>
</evidence>
<evidence type="ECO:0000256" key="2">
    <source>
        <dbReference type="ARBA" id="ARBA00022723"/>
    </source>
</evidence>
<feature type="region of interest" description="Disordered" evidence="6">
    <location>
        <begin position="495"/>
        <end position="545"/>
    </location>
</feature>
<feature type="domain" description="Matrin-type" evidence="7">
    <location>
        <begin position="884"/>
        <end position="912"/>
    </location>
</feature>
<dbReference type="InterPro" id="IPR013087">
    <property type="entry name" value="Znf_C2H2_type"/>
</dbReference>
<proteinExistence type="predicted"/>
<evidence type="ECO:0000256" key="3">
    <source>
        <dbReference type="ARBA" id="ARBA00022771"/>
    </source>
</evidence>
<accession>A0A7L1MW29</accession>
<feature type="region of interest" description="Disordered" evidence="6">
    <location>
        <begin position="586"/>
        <end position="611"/>
    </location>
</feature>
<comment type="caution">
    <text evidence="8">The sequence shown here is derived from an EMBL/GenBank/DDBJ whole genome shotgun (WGS) entry which is preliminary data.</text>
</comment>
<feature type="region of interest" description="Disordered" evidence="6">
    <location>
        <begin position="70"/>
        <end position="160"/>
    </location>
</feature>
<evidence type="ECO:0000313" key="9">
    <source>
        <dbReference type="Proteomes" id="UP000565785"/>
    </source>
</evidence>
<gene>
    <name evidence="8" type="primary">Znf638_2</name>
    <name evidence="8" type="ORF">RHICYA_R16019</name>
</gene>
<evidence type="ECO:0000256" key="6">
    <source>
        <dbReference type="SAM" id="MobiDB-lite"/>
    </source>
</evidence>
<feature type="non-terminal residue" evidence="8">
    <location>
        <position position="1"/>
    </location>
</feature>
<dbReference type="PROSITE" id="PS50171">
    <property type="entry name" value="ZF_MATRIN"/>
    <property type="match status" value="1"/>
</dbReference>
<feature type="compositionally biased region" description="Low complexity" evidence="6">
    <location>
        <begin position="394"/>
        <end position="406"/>
    </location>
</feature>
<keyword evidence="9" id="KW-1185">Reference proteome</keyword>
<feature type="compositionally biased region" description="Low complexity" evidence="6">
    <location>
        <begin position="277"/>
        <end position="291"/>
    </location>
</feature>
<keyword evidence="2" id="KW-0479">Metal-binding</keyword>
<dbReference type="PROSITE" id="PS00028">
    <property type="entry name" value="ZINC_FINGER_C2H2_1"/>
    <property type="match status" value="1"/>
</dbReference>
<comment type="subcellular location">
    <subcellularLocation>
        <location evidence="1">Nucleus</location>
    </subcellularLocation>
</comment>
<feature type="compositionally biased region" description="Basic and acidic residues" evidence="6">
    <location>
        <begin position="356"/>
        <end position="382"/>
    </location>
</feature>
<dbReference type="AlphaFoldDB" id="A0A7L1MW29"/>
<feature type="compositionally biased region" description="Basic and acidic residues" evidence="6">
    <location>
        <begin position="421"/>
        <end position="451"/>
    </location>
</feature>
<dbReference type="InterPro" id="IPR000690">
    <property type="entry name" value="Matrin/U1-C_Znf_C2H2"/>
</dbReference>
<dbReference type="GO" id="GO:0005634">
    <property type="term" value="C:nucleus"/>
    <property type="evidence" value="ECO:0007669"/>
    <property type="project" value="UniProtKB-SubCell"/>
</dbReference>
<feature type="region of interest" description="Disordered" evidence="6">
    <location>
        <begin position="844"/>
        <end position="872"/>
    </location>
</feature>
<keyword evidence="3" id="KW-0863">Zinc-finger</keyword>
<evidence type="ECO:0000256" key="4">
    <source>
        <dbReference type="ARBA" id="ARBA00022833"/>
    </source>
</evidence>
<dbReference type="GO" id="GO:0008270">
    <property type="term" value="F:zinc ion binding"/>
    <property type="evidence" value="ECO:0007669"/>
    <property type="project" value="UniProtKB-KW"/>
</dbReference>
<feature type="non-terminal residue" evidence="8">
    <location>
        <position position="912"/>
    </location>
</feature>
<dbReference type="Proteomes" id="UP000565785">
    <property type="component" value="Unassembled WGS sequence"/>
</dbReference>
<evidence type="ECO:0000259" key="7">
    <source>
        <dbReference type="PROSITE" id="PS50171"/>
    </source>
</evidence>
<reference evidence="8 9" key="1">
    <citation type="submission" date="2019-09" db="EMBL/GenBank/DDBJ databases">
        <title>Bird 10,000 Genomes (B10K) Project - Family phase.</title>
        <authorList>
            <person name="Zhang G."/>
        </authorList>
    </citation>
    <scope>NUCLEOTIDE SEQUENCE [LARGE SCALE GENOMIC DNA]</scope>
    <source>
        <strain evidence="8">B10K-DU-002-35</strain>
        <tissue evidence="8">Muscle</tissue>
    </source>
</reference>
<protein>
    <submittedName>
        <fullName evidence="8">ZN638 protein</fullName>
    </submittedName>
</protein>
<keyword evidence="4" id="KW-0862">Zinc</keyword>
<dbReference type="OrthoDB" id="10072641at2759"/>
<dbReference type="EMBL" id="VXBP01000619">
    <property type="protein sequence ID" value="NXN91764.1"/>
    <property type="molecule type" value="Genomic_DNA"/>
</dbReference>